<accession>A0A1A7RD38</accession>
<feature type="region of interest" description="Disordered" evidence="1">
    <location>
        <begin position="61"/>
        <end position="85"/>
    </location>
</feature>
<dbReference type="Proteomes" id="UP000185753">
    <property type="component" value="Unassembled WGS sequence"/>
</dbReference>
<feature type="signal peptide" evidence="2">
    <location>
        <begin position="1"/>
        <end position="28"/>
    </location>
</feature>
<evidence type="ECO:0000256" key="1">
    <source>
        <dbReference type="SAM" id="MobiDB-lite"/>
    </source>
</evidence>
<evidence type="ECO:0000256" key="2">
    <source>
        <dbReference type="SAM" id="SignalP"/>
    </source>
</evidence>
<reference evidence="4" key="1">
    <citation type="submission" date="2016-06" db="EMBL/GenBank/DDBJ databases">
        <authorList>
            <person name="Radolfova-Krizova L."/>
            <person name="Nemec A."/>
        </authorList>
    </citation>
    <scope>NUCLEOTIDE SEQUENCE [LARGE SCALE GENOMIC DNA]</scope>
    <source>
        <strain evidence="4">ANC 4275</strain>
    </source>
</reference>
<comment type="caution">
    <text evidence="3">The sequence shown here is derived from an EMBL/GenBank/DDBJ whole genome shotgun (WGS) entry which is preliminary data.</text>
</comment>
<proteinExistence type="predicted"/>
<feature type="chain" id="PRO_5008510462" evidence="2">
    <location>
        <begin position="29"/>
        <end position="141"/>
    </location>
</feature>
<gene>
    <name evidence="3" type="ORF">A9J31_12110</name>
</gene>
<organism evidence="3 4">
    <name type="scientific">Acinetobacter gandensis</name>
    <dbReference type="NCBI Taxonomy" id="1443941"/>
    <lineage>
        <taxon>Bacteria</taxon>
        <taxon>Pseudomonadati</taxon>
        <taxon>Pseudomonadota</taxon>
        <taxon>Gammaproteobacteria</taxon>
        <taxon>Moraxellales</taxon>
        <taxon>Moraxellaceae</taxon>
        <taxon>Acinetobacter</taxon>
    </lineage>
</organism>
<keyword evidence="2" id="KW-0732">Signal</keyword>
<evidence type="ECO:0000313" key="3">
    <source>
        <dbReference type="EMBL" id="OBX29861.1"/>
    </source>
</evidence>
<dbReference type="AlphaFoldDB" id="A0A1A7RD38"/>
<evidence type="ECO:0000313" key="4">
    <source>
        <dbReference type="Proteomes" id="UP000185753"/>
    </source>
</evidence>
<name>A0A1A7RD38_9GAMM</name>
<keyword evidence="4" id="KW-1185">Reference proteome</keyword>
<protein>
    <submittedName>
        <fullName evidence="3">Uncharacterized protein</fullName>
    </submittedName>
</protein>
<sequence>MPSVLRSKPIAYICSLALLSAFVSYSYAGHVISDKKLATEIQGKGQFSQDTLEMIDGEAAKPKAEQQKNSAHKSSRNNKIIQEKQLEGSTASDYLLQKKRAADQLGTRTADVTPVNHIRMAERYENMRVTYPDGVVVEMKH</sequence>
<dbReference type="EMBL" id="LZDS01000003">
    <property type="protein sequence ID" value="OBX29861.1"/>
    <property type="molecule type" value="Genomic_DNA"/>
</dbReference>